<dbReference type="OrthoDB" id="9182727at2"/>
<dbReference type="InParanoid" id="E3IUG3"/>
<gene>
    <name evidence="2" type="ordered locus">FraEuI1c_5664</name>
</gene>
<dbReference type="AlphaFoldDB" id="E3IUG3"/>
<feature type="region of interest" description="Disordered" evidence="1">
    <location>
        <begin position="47"/>
        <end position="66"/>
    </location>
</feature>
<dbReference type="RefSeq" id="WP_013426766.1">
    <property type="nucleotide sequence ID" value="NC_014666.1"/>
</dbReference>
<evidence type="ECO:0000256" key="1">
    <source>
        <dbReference type="SAM" id="MobiDB-lite"/>
    </source>
</evidence>
<evidence type="ECO:0000313" key="3">
    <source>
        <dbReference type="Proteomes" id="UP000002484"/>
    </source>
</evidence>
<dbReference type="KEGG" id="fri:FraEuI1c_5664"/>
<proteinExistence type="predicted"/>
<dbReference type="HOGENOM" id="CLU_067744_0_0_11"/>
<protein>
    <recommendedName>
        <fullName evidence="4">Restriction endonuclease type IV Mrr domain-containing protein</fullName>
    </recommendedName>
</protein>
<dbReference type="STRING" id="298654.FraEuI1c_5664"/>
<organism evidence="2 3">
    <name type="scientific">Pseudofrankia inefficax (strain DSM 45817 / CECT 9037 / DDB 130130 / EuI1c)</name>
    <name type="common">Frankia inefficax</name>
    <dbReference type="NCBI Taxonomy" id="298654"/>
    <lineage>
        <taxon>Bacteria</taxon>
        <taxon>Bacillati</taxon>
        <taxon>Actinomycetota</taxon>
        <taxon>Actinomycetes</taxon>
        <taxon>Frankiales</taxon>
        <taxon>Frankiaceae</taxon>
        <taxon>Pseudofrankia</taxon>
    </lineage>
</organism>
<dbReference type="Proteomes" id="UP000002484">
    <property type="component" value="Chromosome"/>
</dbReference>
<reference evidence="2 3" key="1">
    <citation type="submission" date="2010-10" db="EMBL/GenBank/DDBJ databases">
        <title>Complete sequence of Frankia sp. EuI1c.</title>
        <authorList>
            <consortium name="US DOE Joint Genome Institute"/>
            <person name="Lucas S."/>
            <person name="Copeland A."/>
            <person name="Lapidus A."/>
            <person name="Cheng J.-F."/>
            <person name="Bruce D."/>
            <person name="Goodwin L."/>
            <person name="Pitluck S."/>
            <person name="Chertkov O."/>
            <person name="Detter J.C."/>
            <person name="Han C."/>
            <person name="Tapia R."/>
            <person name="Land M."/>
            <person name="Hauser L."/>
            <person name="Jeffries C."/>
            <person name="Kyrpides N."/>
            <person name="Ivanova N."/>
            <person name="Mikhailova N."/>
            <person name="Beauchemin N."/>
            <person name="Sen A."/>
            <person name="Sur S.A."/>
            <person name="Gtari M."/>
            <person name="Wall L."/>
            <person name="Tisa L."/>
            <person name="Woyke T."/>
        </authorList>
    </citation>
    <scope>NUCLEOTIDE SEQUENCE [LARGE SCALE GENOMIC DNA]</scope>
    <source>
        <strain evidence="3">DSM 45817 / CECT 9037 / EuI1c</strain>
    </source>
</reference>
<keyword evidence="3" id="KW-1185">Reference proteome</keyword>
<evidence type="ECO:0000313" key="2">
    <source>
        <dbReference type="EMBL" id="ADP83648.1"/>
    </source>
</evidence>
<evidence type="ECO:0008006" key="4">
    <source>
        <dbReference type="Google" id="ProtNLM"/>
    </source>
</evidence>
<accession>E3IUG3</accession>
<name>E3IUG3_PSEI1</name>
<dbReference type="EMBL" id="CP002299">
    <property type="protein sequence ID" value="ADP83648.1"/>
    <property type="molecule type" value="Genomic_DNA"/>
</dbReference>
<sequence length="316" mass="36204">MLGQFRYVPPFSLPIRLFVEAKFQARPIRMPVVRNGHGVVHDINENVVATSPKGPKDKLTPGNGGRRVRSRYHYSYAIFSTSGFAATAIDYALAHQISLVDLSVPAFMPLRTAITGAAQAVDIVSKRLPKEKQPKVRDIRRYMRDHLNVSGHRSAGQELDSSIQDALRSLVRQLQHGGSLGLVLAFPEAPFVLGLVTDNLDRFIQYTLTHPAHRIWLRRDREETDGRHLWQLRPQDAPKAYVMTFTLPEQIESWILHDDEEIRRRAITVKRSLLNRITIYWSPAASEYGHILPFVDDDDHIRTFQLEYSRENITRI</sequence>
<dbReference type="eggNOG" id="ENOG502ZIC8">
    <property type="taxonomic scope" value="Bacteria"/>
</dbReference>